<protein>
    <submittedName>
        <fullName evidence="1">Uncharacterized protein</fullName>
    </submittedName>
</protein>
<name>E3ZT11_LISSE</name>
<evidence type="ECO:0000313" key="1">
    <source>
        <dbReference type="EMBL" id="EFR99233.1"/>
    </source>
</evidence>
<reference evidence="1" key="1">
    <citation type="journal article" date="2010" name="Microbiol. Resour. Announc.">
        <title>Comparative genomics of the bacterial genus Listeria: Genome evolution is characterized by limited gene acquisition and limited gene loss.</title>
        <authorList>
            <person name="den Bakker H.C."/>
            <person name="Cummings C.A."/>
            <person name="Ferreira V."/>
            <person name="Vatta P."/>
            <person name="Orsi R.H."/>
            <person name="Degoricija L."/>
            <person name="Barker M."/>
            <person name="Petrauskene O."/>
            <person name="Furtado M.R."/>
            <person name="Wiedmann M."/>
        </authorList>
    </citation>
    <scope>NUCLEOTIDE SEQUENCE [LARGE SCALE GENOMIC DNA]</scope>
    <source>
        <strain evidence="1">FSL N1-067</strain>
    </source>
</reference>
<accession>E3ZT11</accession>
<dbReference type="Proteomes" id="UP000004302">
    <property type="component" value="Chromosome"/>
</dbReference>
<gene>
    <name evidence="1" type="ORF">NT03LS_2650</name>
</gene>
<proteinExistence type="predicted"/>
<sequence length="37" mass="3958">KVSKIFSAKKKTGIIIAIKHANLITVQKNYSGGALLC</sequence>
<feature type="non-terminal residue" evidence="1">
    <location>
        <position position="1"/>
    </location>
</feature>
<comment type="caution">
    <text evidence="1">The sequence shown here is derived from an EMBL/GenBank/DDBJ whole genome shotgun (WGS) entry which is preliminary data.</text>
</comment>
<dbReference type="AlphaFoldDB" id="E3ZT11"/>
<dbReference type="EMBL" id="ADXJ01000868">
    <property type="protein sequence ID" value="EFR99233.1"/>
    <property type="molecule type" value="Genomic_DNA"/>
</dbReference>
<organism evidence="1">
    <name type="scientific">Listeria seeligeri FSL N1-067</name>
    <dbReference type="NCBI Taxonomy" id="702453"/>
    <lineage>
        <taxon>Bacteria</taxon>
        <taxon>Bacillati</taxon>
        <taxon>Bacillota</taxon>
        <taxon>Bacilli</taxon>
        <taxon>Bacillales</taxon>
        <taxon>Listeriaceae</taxon>
        <taxon>Listeria</taxon>
    </lineage>
</organism>
<dbReference type="HOGENOM" id="CLU_218153_0_0_9"/>